<feature type="domain" description="PAC" evidence="8">
    <location>
        <begin position="243"/>
        <end position="298"/>
    </location>
</feature>
<dbReference type="Proteomes" id="UP000621447">
    <property type="component" value="Unassembled WGS sequence"/>
</dbReference>
<feature type="domain" description="PAS" evidence="7">
    <location>
        <begin position="299"/>
        <end position="370"/>
    </location>
</feature>
<dbReference type="PANTHER" id="PTHR43065">
    <property type="entry name" value="SENSOR HISTIDINE KINASE"/>
    <property type="match status" value="1"/>
</dbReference>
<dbReference type="InterPro" id="IPR003661">
    <property type="entry name" value="HisK_dim/P_dom"/>
</dbReference>
<feature type="domain" description="Response regulatory" evidence="6">
    <location>
        <begin position="836"/>
        <end position="948"/>
    </location>
</feature>
<dbReference type="InterPro" id="IPR013655">
    <property type="entry name" value="PAS_fold_3"/>
</dbReference>
<dbReference type="InterPro" id="IPR004358">
    <property type="entry name" value="Sig_transdc_His_kin-like_C"/>
</dbReference>
<dbReference type="SUPFAM" id="SSF52172">
    <property type="entry name" value="CheY-like"/>
    <property type="match status" value="1"/>
</dbReference>
<dbReference type="EMBL" id="JABULH010000004">
    <property type="protein sequence ID" value="NTS65575.1"/>
    <property type="molecule type" value="Genomic_DNA"/>
</dbReference>
<feature type="modified residue" description="4-aspartylphosphate" evidence="4">
    <location>
        <position position="886"/>
    </location>
</feature>
<dbReference type="RefSeq" id="WP_174194216.1">
    <property type="nucleotide sequence ID" value="NZ_JABULH010000004.1"/>
</dbReference>
<evidence type="ECO:0000259" key="5">
    <source>
        <dbReference type="PROSITE" id="PS50109"/>
    </source>
</evidence>
<dbReference type="PANTHER" id="PTHR43065:SF49">
    <property type="entry name" value="HISTIDINE KINASE"/>
    <property type="match status" value="1"/>
</dbReference>
<dbReference type="InterPro" id="IPR011006">
    <property type="entry name" value="CheY-like_superfamily"/>
</dbReference>
<keyword evidence="10" id="KW-1185">Reference proteome</keyword>
<dbReference type="SMART" id="SM00387">
    <property type="entry name" value="HATPase_c"/>
    <property type="match status" value="1"/>
</dbReference>
<evidence type="ECO:0000256" key="4">
    <source>
        <dbReference type="PROSITE-ProRule" id="PRU00169"/>
    </source>
</evidence>
<keyword evidence="3 4" id="KW-0597">Phosphoprotein</keyword>
<dbReference type="InterPro" id="IPR036890">
    <property type="entry name" value="HATPase_C_sf"/>
</dbReference>
<dbReference type="SUPFAM" id="SSF55785">
    <property type="entry name" value="PYP-like sensor domain (PAS domain)"/>
    <property type="match status" value="4"/>
</dbReference>
<dbReference type="NCBIfam" id="TIGR00229">
    <property type="entry name" value="sensory_box"/>
    <property type="match status" value="3"/>
</dbReference>
<reference evidence="9 10" key="1">
    <citation type="submission" date="2020-06" db="EMBL/GenBank/DDBJ databases">
        <title>Sphingomonas hominis sp. nov., a member of the Sphingomonas, isolated from the hair of a 22-year-old girl.</title>
        <authorList>
            <person name="Zhang D.-F."/>
            <person name="Cui X.-W."/>
        </authorList>
    </citation>
    <scope>NUCLEOTIDE SEQUENCE [LARGE SCALE GENOMIC DNA]</scope>
    <source>
        <strain evidence="9 10">HHU CXW</strain>
    </source>
</reference>
<dbReference type="Pfam" id="PF00512">
    <property type="entry name" value="HisKA"/>
    <property type="match status" value="1"/>
</dbReference>
<evidence type="ECO:0000259" key="7">
    <source>
        <dbReference type="PROSITE" id="PS50112"/>
    </source>
</evidence>
<dbReference type="InterPro" id="IPR000014">
    <property type="entry name" value="PAS"/>
</dbReference>
<dbReference type="EC" id="2.7.13.3" evidence="2"/>
<dbReference type="InterPro" id="IPR013656">
    <property type="entry name" value="PAS_4"/>
</dbReference>
<dbReference type="Pfam" id="PF08447">
    <property type="entry name" value="PAS_3"/>
    <property type="match status" value="1"/>
</dbReference>
<dbReference type="CDD" id="cd00082">
    <property type="entry name" value="HisKA"/>
    <property type="match status" value="1"/>
</dbReference>
<dbReference type="InterPro" id="IPR001610">
    <property type="entry name" value="PAC"/>
</dbReference>
<evidence type="ECO:0000256" key="1">
    <source>
        <dbReference type="ARBA" id="ARBA00000085"/>
    </source>
</evidence>
<feature type="domain" description="Histidine kinase" evidence="5">
    <location>
        <begin position="591"/>
        <end position="815"/>
    </location>
</feature>
<dbReference type="Gene3D" id="2.10.70.100">
    <property type="match status" value="1"/>
</dbReference>
<dbReference type="PROSITE" id="PS50113">
    <property type="entry name" value="PAC"/>
    <property type="match status" value="2"/>
</dbReference>
<dbReference type="PROSITE" id="PS50110">
    <property type="entry name" value="RESPONSE_REGULATORY"/>
    <property type="match status" value="1"/>
</dbReference>
<sequence>MNEVRPPISLFAGTAMGERIRTHDWRGSPVGPIDGWPAELVNAVGLLLPAAAEIVLFWGEDYVAFYNDAYAPTIGNKHPAALGRPAREAWSELWGDLKPLLDHVRTTGETYAAKDRPFYIERHGYGEEVFFDISYSAIPLSDGGVGGVLCIVSETTERVRAARAVAEDRARLAEMFDAAPSFMAVLREPGHRFELANASYRRMLGGREVVGRTLAEAMPEAVEQGFLDLLDTVVTTGTPFFGQNRTLRLTGDKGQGTHERLLDFVYQPIKDAQGAVTGVFVEGIDVTERHRAEEALLASRESLELATEAAEIGTWDVDIPARLLSCSTRAKTIFGLPLEQPVTIEDFFASVHPDDLDMVRAALEAATDPDRRASYDVEYRIIRPGTGEIRWLTSKGRAFFNGAGACTRALGSLIDVTRRKAAGEKLQESERRFRALSDSLPALVWMSDEQGEMVFANRGFETMLGIAPEQMLRDGWPAILCDADANAFNAARPAFLEHRRSLGRDFLVRTAAGDSRWIHAEVRPHLVGDTFLGHVGCAIDVTDAHLAGEALEARVAERSVELREQIGERERVEETLHQMQRLEAIGQLTSGVAHDFNNLLTVVLGNVDVIARTAQRAGLDDRTLTRLDHVRTAAQRGATLTAQLLAFSRRQHLETRTVDLNGLVSGMGALMQSTLGRAIAVETTLADELWPALVDPTQIELIILNLAINARDAMPDGGTLTVATANVSRRAPERAEEPPAGDYVAVSVSDTGTGMSDEVLARAFEPFFTTKEVGKGSGLGLAQVFGFAKQSGGGVRIDTAPGRGTTVSVFLPRGAPVEAPVAEQAAVVPPDVTGRTILVLDDEDAVRSVTADTLREAGCRVIEAADGQGALQALAQLDAVDAVVADFAMPRMNGAQFRVLAQRQRPGLPILFVTGYADLNAIRDVPDERVIRKPFTREELVSRLHAICEQSRPPR</sequence>
<accession>A0ABX2JP17</accession>
<evidence type="ECO:0000259" key="8">
    <source>
        <dbReference type="PROSITE" id="PS50113"/>
    </source>
</evidence>
<comment type="catalytic activity">
    <reaction evidence="1">
        <text>ATP + protein L-histidine = ADP + protein N-phospho-L-histidine.</text>
        <dbReference type="EC" id="2.7.13.3"/>
    </reaction>
</comment>
<protein>
    <recommendedName>
        <fullName evidence="2">histidine kinase</fullName>
        <ecNumber evidence="2">2.7.13.3</ecNumber>
    </recommendedName>
</protein>
<dbReference type="SMART" id="SM00388">
    <property type="entry name" value="HisKA"/>
    <property type="match status" value="1"/>
</dbReference>
<dbReference type="PROSITE" id="PS50112">
    <property type="entry name" value="PAS"/>
    <property type="match status" value="2"/>
</dbReference>
<dbReference type="Pfam" id="PF02518">
    <property type="entry name" value="HATPase_c"/>
    <property type="match status" value="1"/>
</dbReference>
<gene>
    <name evidence="9" type="ORF">HRV97_10415</name>
</gene>
<comment type="caution">
    <text evidence="9">The sequence shown here is derived from an EMBL/GenBank/DDBJ whole genome shotgun (WGS) entry which is preliminary data.</text>
</comment>
<evidence type="ECO:0000313" key="9">
    <source>
        <dbReference type="EMBL" id="NTS65575.1"/>
    </source>
</evidence>
<dbReference type="PROSITE" id="PS50109">
    <property type="entry name" value="HIS_KIN"/>
    <property type="match status" value="1"/>
</dbReference>
<dbReference type="Gene3D" id="3.40.50.2300">
    <property type="match status" value="1"/>
</dbReference>
<dbReference type="InterPro" id="IPR003594">
    <property type="entry name" value="HATPase_dom"/>
</dbReference>
<feature type="domain" description="PAC" evidence="8">
    <location>
        <begin position="375"/>
        <end position="428"/>
    </location>
</feature>
<dbReference type="InterPro" id="IPR005467">
    <property type="entry name" value="His_kinase_dom"/>
</dbReference>
<dbReference type="Pfam" id="PF00072">
    <property type="entry name" value="Response_reg"/>
    <property type="match status" value="1"/>
</dbReference>
<dbReference type="SUPFAM" id="SSF47384">
    <property type="entry name" value="Homodimeric domain of signal transducing histidine kinase"/>
    <property type="match status" value="1"/>
</dbReference>
<dbReference type="SUPFAM" id="SSF55874">
    <property type="entry name" value="ATPase domain of HSP90 chaperone/DNA topoisomerase II/histidine kinase"/>
    <property type="match status" value="1"/>
</dbReference>
<dbReference type="CDD" id="cd00130">
    <property type="entry name" value="PAS"/>
    <property type="match status" value="2"/>
</dbReference>
<dbReference type="InterPro" id="IPR036097">
    <property type="entry name" value="HisK_dim/P_sf"/>
</dbReference>
<dbReference type="Gene3D" id="3.30.450.20">
    <property type="entry name" value="PAS domain"/>
    <property type="match status" value="4"/>
</dbReference>
<dbReference type="SMART" id="SM00086">
    <property type="entry name" value="PAC"/>
    <property type="match status" value="4"/>
</dbReference>
<dbReference type="Pfam" id="PF08448">
    <property type="entry name" value="PAS_4"/>
    <property type="match status" value="3"/>
</dbReference>
<dbReference type="InterPro" id="IPR035965">
    <property type="entry name" value="PAS-like_dom_sf"/>
</dbReference>
<dbReference type="SMART" id="SM00448">
    <property type="entry name" value="REC"/>
    <property type="match status" value="1"/>
</dbReference>
<dbReference type="SMART" id="SM00091">
    <property type="entry name" value="PAS"/>
    <property type="match status" value="3"/>
</dbReference>
<feature type="domain" description="PAS" evidence="7">
    <location>
        <begin position="429"/>
        <end position="472"/>
    </location>
</feature>
<dbReference type="Gene3D" id="1.10.287.130">
    <property type="match status" value="1"/>
</dbReference>
<name>A0ABX2JP17_9SPHN</name>
<evidence type="ECO:0000313" key="10">
    <source>
        <dbReference type="Proteomes" id="UP000621447"/>
    </source>
</evidence>
<evidence type="ECO:0000256" key="2">
    <source>
        <dbReference type="ARBA" id="ARBA00012438"/>
    </source>
</evidence>
<organism evidence="9 10">
    <name type="scientific">Sphingomonas hominis</name>
    <dbReference type="NCBI Taxonomy" id="2741495"/>
    <lineage>
        <taxon>Bacteria</taxon>
        <taxon>Pseudomonadati</taxon>
        <taxon>Pseudomonadota</taxon>
        <taxon>Alphaproteobacteria</taxon>
        <taxon>Sphingomonadales</taxon>
        <taxon>Sphingomonadaceae</taxon>
        <taxon>Sphingomonas</taxon>
    </lineage>
</organism>
<evidence type="ECO:0000259" key="6">
    <source>
        <dbReference type="PROSITE" id="PS50110"/>
    </source>
</evidence>
<dbReference type="Gene3D" id="3.30.565.10">
    <property type="entry name" value="Histidine kinase-like ATPase, C-terminal domain"/>
    <property type="match status" value="1"/>
</dbReference>
<proteinExistence type="predicted"/>
<evidence type="ECO:0000256" key="3">
    <source>
        <dbReference type="ARBA" id="ARBA00022553"/>
    </source>
</evidence>
<dbReference type="InterPro" id="IPR001789">
    <property type="entry name" value="Sig_transdc_resp-reg_receiver"/>
</dbReference>
<dbReference type="PRINTS" id="PR00344">
    <property type="entry name" value="BCTRLSENSOR"/>
</dbReference>
<dbReference type="InterPro" id="IPR000700">
    <property type="entry name" value="PAS-assoc_C"/>
</dbReference>